<accession>A0A4Z1BEM4</accession>
<dbReference type="EMBL" id="SRPF01000001">
    <property type="protein sequence ID" value="TGN41094.1"/>
    <property type="molecule type" value="Genomic_DNA"/>
</dbReference>
<organism evidence="1 2">
    <name type="scientific">Marinobacter confluentis</name>
    <dbReference type="NCBI Taxonomy" id="1697557"/>
    <lineage>
        <taxon>Bacteria</taxon>
        <taxon>Pseudomonadati</taxon>
        <taxon>Pseudomonadota</taxon>
        <taxon>Gammaproteobacteria</taxon>
        <taxon>Pseudomonadales</taxon>
        <taxon>Marinobacteraceae</taxon>
        <taxon>Marinobacter</taxon>
    </lineage>
</organism>
<comment type="caution">
    <text evidence="1">The sequence shown here is derived from an EMBL/GenBank/DDBJ whole genome shotgun (WGS) entry which is preliminary data.</text>
</comment>
<sequence length="68" mass="7015">MTGSSPNLLISEAFVSGLPGEVAQPTRPASIITKTNSRIPPDPSAMTGYLIILQPYPKASGVNAVFSG</sequence>
<protein>
    <submittedName>
        <fullName evidence="1">Uncharacterized protein</fullName>
    </submittedName>
</protein>
<reference evidence="1 2" key="1">
    <citation type="submission" date="2019-04" db="EMBL/GenBank/DDBJ databases">
        <authorList>
            <person name="Park S."/>
            <person name="Yoon J.-H."/>
        </authorList>
    </citation>
    <scope>NUCLEOTIDE SEQUENCE [LARGE SCALE GENOMIC DNA]</scope>
    <source>
        <strain evidence="1 2">HJM-18</strain>
    </source>
</reference>
<evidence type="ECO:0000313" key="1">
    <source>
        <dbReference type="EMBL" id="TGN41094.1"/>
    </source>
</evidence>
<name>A0A4Z1BEM4_9GAMM</name>
<dbReference type="Proteomes" id="UP000298325">
    <property type="component" value="Unassembled WGS sequence"/>
</dbReference>
<evidence type="ECO:0000313" key="2">
    <source>
        <dbReference type="Proteomes" id="UP000298325"/>
    </source>
</evidence>
<gene>
    <name evidence="1" type="ORF">E5Q11_00630</name>
</gene>
<dbReference type="RefSeq" id="WP_135801481.1">
    <property type="nucleotide sequence ID" value="NZ_VMHO01000002.1"/>
</dbReference>
<dbReference type="AlphaFoldDB" id="A0A4Z1BEM4"/>
<proteinExistence type="predicted"/>
<keyword evidence="2" id="KW-1185">Reference proteome</keyword>